<dbReference type="PANTHER" id="PTHR11908:SF132">
    <property type="entry name" value="ALDEHYDE OXIDASE 1-RELATED"/>
    <property type="match status" value="1"/>
</dbReference>
<feature type="domain" description="Aldehyde oxidase/xanthine dehydrogenase second molybdopterin binding" evidence="3">
    <location>
        <begin position="296"/>
        <end position="569"/>
    </location>
</feature>
<feature type="domain" description="Aldehyde oxidase/xanthine dehydrogenase first molybdopterin binding" evidence="2">
    <location>
        <begin position="19"/>
        <end position="263"/>
    </location>
</feature>
<protein>
    <submittedName>
        <fullName evidence="4">Xanthine dehydrogenase family protein molybdopterin-binding subunit</fullName>
    </submittedName>
</protein>
<dbReference type="EMBL" id="VBAJ01000065">
    <property type="protein sequence ID" value="TMJ09185.1"/>
    <property type="molecule type" value="Genomic_DNA"/>
</dbReference>
<organism evidence="4 5">
    <name type="scientific">Candidatus Segetimicrobium genomatis</name>
    <dbReference type="NCBI Taxonomy" id="2569760"/>
    <lineage>
        <taxon>Bacteria</taxon>
        <taxon>Bacillati</taxon>
        <taxon>Candidatus Sysuimicrobiota</taxon>
        <taxon>Candidatus Sysuimicrobiia</taxon>
        <taxon>Candidatus Sysuimicrobiales</taxon>
        <taxon>Candidatus Segetimicrobiaceae</taxon>
        <taxon>Candidatus Segetimicrobium</taxon>
    </lineage>
</organism>
<evidence type="ECO:0000313" key="5">
    <source>
        <dbReference type="Proteomes" id="UP000318661"/>
    </source>
</evidence>
<dbReference type="PANTHER" id="PTHR11908">
    <property type="entry name" value="XANTHINE DEHYDROGENASE"/>
    <property type="match status" value="1"/>
</dbReference>
<evidence type="ECO:0000256" key="1">
    <source>
        <dbReference type="ARBA" id="ARBA00022505"/>
    </source>
</evidence>
<dbReference type="Gene3D" id="3.30.365.10">
    <property type="entry name" value="Aldehyde oxidase/xanthine dehydrogenase, molybdopterin binding domain"/>
    <property type="match status" value="4"/>
</dbReference>
<gene>
    <name evidence="4" type="ORF">E6G99_03045</name>
</gene>
<reference evidence="4 5" key="1">
    <citation type="journal article" date="2019" name="Nat. Microbiol.">
        <title>Mediterranean grassland soil C-N compound turnover is dependent on rainfall and depth, and is mediated by genomically divergent microorganisms.</title>
        <authorList>
            <person name="Diamond S."/>
            <person name="Andeer P.F."/>
            <person name="Li Z."/>
            <person name="Crits-Christoph A."/>
            <person name="Burstein D."/>
            <person name="Anantharaman K."/>
            <person name="Lane K.R."/>
            <person name="Thomas B.C."/>
            <person name="Pan C."/>
            <person name="Northen T.R."/>
            <person name="Banfield J.F."/>
        </authorList>
    </citation>
    <scope>NUCLEOTIDE SEQUENCE [LARGE SCALE GENOMIC DNA]</scope>
    <source>
        <strain evidence="4">NP_2</strain>
    </source>
</reference>
<dbReference type="AlphaFoldDB" id="A0A537LME5"/>
<dbReference type="InterPro" id="IPR037165">
    <property type="entry name" value="AldOxase/xan_DH_Mopterin-bd_sf"/>
</dbReference>
<dbReference type="InterPro" id="IPR008274">
    <property type="entry name" value="AldOxase/xan_DH_MoCoBD1"/>
</dbReference>
<sequence>PPVTSAEEAARPAAPVLYDGSPGNVAEHLTTIVGDPVRLLANADIRIRQRFTIQRHTGVPLETRGLVASHDRDTGMLTVWGPTKVPHFNRRVLADLLGLPQARIRFVEPDVGGGFGVRGEFYPEDFLVPWASIALGRPVKWIEDRREHMMATNHSRQQIHEAEIAATGDGRILALVDHVLVDMGAYIRTHGVSVPELTAALLPGPYRIPAYSCDIDCLLTNKTPTGTYRAPGRFEANFVRERMIDLLARRLGEDPTEIRRRNFISAGEMPFSVGTAALGVPTVYDTGDYASALDAAVQAAHYARFRADQLEMRKRGRLVGIGVASIVEKSGLGPWETARVEIDRAGRLVVYSGVTSVGQGMETTLAQICAEELGQAPDDITVVHGDTALVPEGVGAFASRGTVVGGNAVLFAARTVKEKLLDVAARRLEASPADLILAPGRVTVRGSPARSLTFADLVTAVPGIPGGADGPVLSATHVFEAPRMTYPYGSHVATVEVDPETGQVTILDYAIAYDVGKAINPRLVEGQLVGGLAQGIGGALLEELVFDGDGQPLSVTFMDYLMPTAMEMPHTITVKILEETPTPLNPLGIKGAGEGGTAAVGAAIANAVSDALAPWGIEVTDLPLSPDRILTLLRRSVRPVVGQTSGAEERRERH</sequence>
<comment type="caution">
    <text evidence="4">The sequence shown here is derived from an EMBL/GenBank/DDBJ whole genome shotgun (WGS) entry which is preliminary data.</text>
</comment>
<feature type="non-terminal residue" evidence="4">
    <location>
        <position position="1"/>
    </location>
</feature>
<evidence type="ECO:0000259" key="3">
    <source>
        <dbReference type="Pfam" id="PF20256"/>
    </source>
</evidence>
<keyword evidence="1" id="KW-0500">Molybdenum</keyword>
<evidence type="ECO:0000259" key="2">
    <source>
        <dbReference type="Pfam" id="PF02738"/>
    </source>
</evidence>
<name>A0A537LME5_9BACT</name>
<dbReference type="InterPro" id="IPR016208">
    <property type="entry name" value="Ald_Oxase/xanthine_DH-like"/>
</dbReference>
<dbReference type="InterPro" id="IPR046867">
    <property type="entry name" value="AldOxase/xan_DH_MoCoBD2"/>
</dbReference>
<dbReference type="GO" id="GO:0016491">
    <property type="term" value="F:oxidoreductase activity"/>
    <property type="evidence" value="ECO:0007669"/>
    <property type="project" value="InterPro"/>
</dbReference>
<dbReference type="Proteomes" id="UP000318661">
    <property type="component" value="Unassembled WGS sequence"/>
</dbReference>
<dbReference type="GO" id="GO:0005506">
    <property type="term" value="F:iron ion binding"/>
    <property type="evidence" value="ECO:0007669"/>
    <property type="project" value="InterPro"/>
</dbReference>
<dbReference type="SUPFAM" id="SSF56003">
    <property type="entry name" value="Molybdenum cofactor-binding domain"/>
    <property type="match status" value="1"/>
</dbReference>
<proteinExistence type="predicted"/>
<evidence type="ECO:0000313" key="4">
    <source>
        <dbReference type="EMBL" id="TMJ09185.1"/>
    </source>
</evidence>
<dbReference type="Pfam" id="PF20256">
    <property type="entry name" value="MoCoBD_2"/>
    <property type="match status" value="1"/>
</dbReference>
<accession>A0A537LME5</accession>
<dbReference type="Pfam" id="PF02738">
    <property type="entry name" value="MoCoBD_1"/>
    <property type="match status" value="1"/>
</dbReference>